<feature type="transmembrane region" description="Helical" evidence="6">
    <location>
        <begin position="103"/>
        <end position="127"/>
    </location>
</feature>
<dbReference type="Proteomes" id="UP000707352">
    <property type="component" value="Unassembled WGS sequence"/>
</dbReference>
<sequence length="195" mass="19474">MSGVTVGLVVTMPVGPMSLLCIQRALVFGALAGFTTGLGAATVLAIYTACAVLGLGPAIISALVYSKAIVPAVSACLLLWFSARILGRTVSLAGPTADGHSAISSYCSAVACALFNPLTPVLLAAVLPTVALPEPRAASTMVAAVFAASVTWWLVVSGSVAALRSSLSVTVLNLINKASGLVLGALGILMAAECF</sequence>
<evidence type="ECO:0000256" key="3">
    <source>
        <dbReference type="ARBA" id="ARBA00022692"/>
    </source>
</evidence>
<feature type="transmembrane region" description="Helical" evidence="6">
    <location>
        <begin position="139"/>
        <end position="162"/>
    </location>
</feature>
<comment type="caution">
    <text evidence="7">The sequence shown here is derived from an EMBL/GenBank/DDBJ whole genome shotgun (WGS) entry which is preliminary data.</text>
</comment>
<name>A0ABX0VHA9_9HYPH</name>
<keyword evidence="5 6" id="KW-0472">Membrane</keyword>
<dbReference type="InterPro" id="IPR001123">
    <property type="entry name" value="LeuE-type"/>
</dbReference>
<comment type="subcellular location">
    <subcellularLocation>
        <location evidence="1">Cell membrane</location>
        <topology evidence="1">Multi-pass membrane protein</topology>
    </subcellularLocation>
</comment>
<feature type="transmembrane region" description="Helical" evidence="6">
    <location>
        <begin position="62"/>
        <end position="83"/>
    </location>
</feature>
<evidence type="ECO:0000256" key="5">
    <source>
        <dbReference type="ARBA" id="ARBA00023136"/>
    </source>
</evidence>
<reference evidence="7 8" key="1">
    <citation type="submission" date="2020-03" db="EMBL/GenBank/DDBJ databases">
        <title>The genome sequence of Microvirga sp. c23x22.</title>
        <authorList>
            <person name="Zhang X."/>
        </authorList>
    </citation>
    <scope>NUCLEOTIDE SEQUENCE [LARGE SCALE GENOMIC DNA]</scope>
    <source>
        <strain evidence="8">c23x22</strain>
    </source>
</reference>
<evidence type="ECO:0000256" key="2">
    <source>
        <dbReference type="ARBA" id="ARBA00022475"/>
    </source>
</evidence>
<protein>
    <submittedName>
        <fullName evidence="7">LysE family transporter</fullName>
    </submittedName>
</protein>
<dbReference type="PANTHER" id="PTHR30086">
    <property type="entry name" value="ARGININE EXPORTER PROTEIN ARGO"/>
    <property type="match status" value="1"/>
</dbReference>
<keyword evidence="4 6" id="KW-1133">Transmembrane helix</keyword>
<proteinExistence type="predicted"/>
<gene>
    <name evidence="7" type="ORF">HB375_13770</name>
</gene>
<evidence type="ECO:0000313" key="8">
    <source>
        <dbReference type="Proteomes" id="UP000707352"/>
    </source>
</evidence>
<accession>A0ABX0VHA9</accession>
<keyword evidence="8" id="KW-1185">Reference proteome</keyword>
<evidence type="ECO:0000256" key="6">
    <source>
        <dbReference type="SAM" id="Phobius"/>
    </source>
</evidence>
<dbReference type="EMBL" id="JAATJS010000004">
    <property type="protein sequence ID" value="NIX77667.1"/>
    <property type="molecule type" value="Genomic_DNA"/>
</dbReference>
<keyword evidence="3 6" id="KW-0812">Transmembrane</keyword>
<feature type="transmembrane region" description="Helical" evidence="6">
    <location>
        <begin position="26"/>
        <end position="55"/>
    </location>
</feature>
<evidence type="ECO:0000313" key="7">
    <source>
        <dbReference type="EMBL" id="NIX77667.1"/>
    </source>
</evidence>
<dbReference type="PANTHER" id="PTHR30086:SF20">
    <property type="entry name" value="ARGININE EXPORTER PROTEIN ARGO-RELATED"/>
    <property type="match status" value="1"/>
</dbReference>
<keyword evidence="2" id="KW-1003">Cell membrane</keyword>
<feature type="transmembrane region" description="Helical" evidence="6">
    <location>
        <begin position="174"/>
        <end position="192"/>
    </location>
</feature>
<evidence type="ECO:0000256" key="1">
    <source>
        <dbReference type="ARBA" id="ARBA00004651"/>
    </source>
</evidence>
<dbReference type="Pfam" id="PF01810">
    <property type="entry name" value="LysE"/>
    <property type="match status" value="1"/>
</dbReference>
<organism evidence="7 8">
    <name type="scientific">Microvirga terricola</name>
    <dbReference type="NCBI Taxonomy" id="2719797"/>
    <lineage>
        <taxon>Bacteria</taxon>
        <taxon>Pseudomonadati</taxon>
        <taxon>Pseudomonadota</taxon>
        <taxon>Alphaproteobacteria</taxon>
        <taxon>Hyphomicrobiales</taxon>
        <taxon>Methylobacteriaceae</taxon>
        <taxon>Microvirga</taxon>
    </lineage>
</organism>
<evidence type="ECO:0000256" key="4">
    <source>
        <dbReference type="ARBA" id="ARBA00022989"/>
    </source>
</evidence>